<dbReference type="GO" id="GO:0009279">
    <property type="term" value="C:cell outer membrane"/>
    <property type="evidence" value="ECO:0007669"/>
    <property type="project" value="UniProtKB-SubCell"/>
</dbReference>
<evidence type="ECO:0000256" key="1">
    <source>
        <dbReference type="ARBA" id="ARBA00004442"/>
    </source>
</evidence>
<evidence type="ECO:0000256" key="6">
    <source>
        <dbReference type="SAM" id="SignalP"/>
    </source>
</evidence>
<dbReference type="InterPro" id="IPR033985">
    <property type="entry name" value="SusD-like_N"/>
</dbReference>
<feature type="signal peptide" evidence="6">
    <location>
        <begin position="1"/>
        <end position="18"/>
    </location>
</feature>
<proteinExistence type="inferred from homology"/>
<sequence>MKNIKICLLGVFAAFAIACNPELESIYYNEINPTIFPDSEADVESLVLAAYYPLRGSWSDGIHSTSERGIMFMLDATTEILQGPYGDQLTQSYHSYNENTSSITRFYDDFYNDISSMTININGIENSSVNENFKKQGIAEIKCARAFLSYELFDMYGPLVVAPLEVLESPLVETPLARLGYDEMVRFIEQDLLDAIDGLPSPADAEYGRFSKGMARMLLIRLYLHEKRWEDVETQANEIIAMNYYELEDDYVSLWDTEAPTDSREIIFSIPADYAGTVENQWQLMVLPSNYPNRAGWGTIQSSWDFYDSFEEGDVRKTNLIAEYVGTDGITYNRNNPGSVMQLGPIPLKIAEDADRTTAFTTVDIILYRYADVLLSKAEAIANKTGVPTQEAIDLVNVVRGRAQLDPILLSDFADIDTFNTMILLERSHEYWCENGQYRSDLIRHDKYKEHCDDLNGIASQSEDYKVLFPFSLERISEGKGEFIQNTGYN</sequence>
<accession>A0A0P0CJ95</accession>
<dbReference type="RefSeq" id="WP_054729919.1">
    <property type="nucleotide sequence ID" value="NZ_CP012898.1"/>
</dbReference>
<dbReference type="STRING" id="1736674.APS56_14610"/>
<dbReference type="Gene3D" id="1.25.40.390">
    <property type="match status" value="1"/>
</dbReference>
<reference evidence="9 10" key="1">
    <citation type="submission" date="2015-10" db="EMBL/GenBank/DDBJ databases">
        <authorList>
            <person name="Gilbert D.G."/>
        </authorList>
    </citation>
    <scope>NUCLEOTIDE SEQUENCE [LARGE SCALE GENOMIC DNA]</scope>
    <source>
        <strain evidence="10">HZ-22</strain>
    </source>
</reference>
<dbReference type="InterPro" id="IPR012944">
    <property type="entry name" value="SusD_RagB_dom"/>
</dbReference>
<feature type="chain" id="PRO_5006042631" description="Carbohydrate-binding protein SusD" evidence="6">
    <location>
        <begin position="19"/>
        <end position="490"/>
    </location>
</feature>
<dbReference type="OrthoDB" id="5694214at2"/>
<name>A0A0P0CJ95_9FLAO</name>
<dbReference type="Pfam" id="PF07980">
    <property type="entry name" value="SusD_RagB"/>
    <property type="match status" value="1"/>
</dbReference>
<evidence type="ECO:0000256" key="4">
    <source>
        <dbReference type="ARBA" id="ARBA00023136"/>
    </source>
</evidence>
<keyword evidence="5" id="KW-0998">Cell outer membrane</keyword>
<dbReference type="AlphaFoldDB" id="A0A0P0CJ95"/>
<feature type="domain" description="SusD-like N-terminal" evidence="8">
    <location>
        <begin position="90"/>
        <end position="224"/>
    </location>
</feature>
<dbReference type="Proteomes" id="UP000057981">
    <property type="component" value="Chromosome"/>
</dbReference>
<gene>
    <name evidence="9" type="ORF">APS56_14610</name>
</gene>
<comment type="subcellular location">
    <subcellularLocation>
        <location evidence="1">Cell outer membrane</location>
    </subcellularLocation>
</comment>
<evidence type="ECO:0000256" key="5">
    <source>
        <dbReference type="ARBA" id="ARBA00023237"/>
    </source>
</evidence>
<dbReference type="KEGG" id="ahz:APS56_14610"/>
<dbReference type="PATRIC" id="fig|1736674.3.peg.2984"/>
<dbReference type="PROSITE" id="PS51257">
    <property type="entry name" value="PROKAR_LIPOPROTEIN"/>
    <property type="match status" value="1"/>
</dbReference>
<evidence type="ECO:0000259" key="8">
    <source>
        <dbReference type="Pfam" id="PF14322"/>
    </source>
</evidence>
<dbReference type="Pfam" id="PF14322">
    <property type="entry name" value="SusD-like_3"/>
    <property type="match status" value="1"/>
</dbReference>
<evidence type="ECO:0000259" key="7">
    <source>
        <dbReference type="Pfam" id="PF07980"/>
    </source>
</evidence>
<dbReference type="EMBL" id="CP012898">
    <property type="protein sequence ID" value="ALJ06290.1"/>
    <property type="molecule type" value="Genomic_DNA"/>
</dbReference>
<comment type="similarity">
    <text evidence="2">Belongs to the SusD family.</text>
</comment>
<protein>
    <recommendedName>
        <fullName evidence="11">Carbohydrate-binding protein SusD</fullName>
    </recommendedName>
</protein>
<evidence type="ECO:0008006" key="11">
    <source>
        <dbReference type="Google" id="ProtNLM"/>
    </source>
</evidence>
<dbReference type="InterPro" id="IPR011990">
    <property type="entry name" value="TPR-like_helical_dom_sf"/>
</dbReference>
<dbReference type="SUPFAM" id="SSF48452">
    <property type="entry name" value="TPR-like"/>
    <property type="match status" value="1"/>
</dbReference>
<keyword evidence="10" id="KW-1185">Reference proteome</keyword>
<feature type="domain" description="RagB/SusD" evidence="7">
    <location>
        <begin position="320"/>
        <end position="453"/>
    </location>
</feature>
<keyword evidence="4" id="KW-0472">Membrane</keyword>
<evidence type="ECO:0000313" key="9">
    <source>
        <dbReference type="EMBL" id="ALJ06290.1"/>
    </source>
</evidence>
<evidence type="ECO:0000256" key="2">
    <source>
        <dbReference type="ARBA" id="ARBA00006275"/>
    </source>
</evidence>
<evidence type="ECO:0000256" key="3">
    <source>
        <dbReference type="ARBA" id="ARBA00022729"/>
    </source>
</evidence>
<organism evidence="9 10">
    <name type="scientific">Pseudalgibacter alginicilyticus</name>
    <dbReference type="NCBI Taxonomy" id="1736674"/>
    <lineage>
        <taxon>Bacteria</taxon>
        <taxon>Pseudomonadati</taxon>
        <taxon>Bacteroidota</taxon>
        <taxon>Flavobacteriia</taxon>
        <taxon>Flavobacteriales</taxon>
        <taxon>Flavobacteriaceae</taxon>
        <taxon>Pseudalgibacter</taxon>
    </lineage>
</organism>
<keyword evidence="3 6" id="KW-0732">Signal</keyword>
<evidence type="ECO:0000313" key="10">
    <source>
        <dbReference type="Proteomes" id="UP000057981"/>
    </source>
</evidence>